<dbReference type="Pfam" id="PF05685">
    <property type="entry name" value="Uma2"/>
    <property type="match status" value="1"/>
</dbReference>
<evidence type="ECO:0000313" key="2">
    <source>
        <dbReference type="EMBL" id="KKI99929.1"/>
    </source>
</evidence>
<gene>
    <name evidence="2" type="ORF">PROH_09010</name>
</gene>
<organism evidence="2 3">
    <name type="scientific">Prochlorothrix hollandica PCC 9006 = CALU 1027</name>
    <dbReference type="NCBI Taxonomy" id="317619"/>
    <lineage>
        <taxon>Bacteria</taxon>
        <taxon>Bacillati</taxon>
        <taxon>Cyanobacteriota</taxon>
        <taxon>Cyanophyceae</taxon>
        <taxon>Prochlorotrichales</taxon>
        <taxon>Prochlorotrichaceae</taxon>
        <taxon>Prochlorothrix</taxon>
    </lineage>
</organism>
<proteinExistence type="predicted"/>
<evidence type="ECO:0000313" key="3">
    <source>
        <dbReference type="Proteomes" id="UP000034681"/>
    </source>
</evidence>
<protein>
    <recommendedName>
        <fullName evidence="1">Putative restriction endonuclease domain-containing protein</fullName>
    </recommendedName>
</protein>
<dbReference type="InterPro" id="IPR012296">
    <property type="entry name" value="Nuclease_put_TT1808"/>
</dbReference>
<dbReference type="eggNOG" id="COG4636">
    <property type="taxonomic scope" value="Bacteria"/>
</dbReference>
<feature type="domain" description="Putative restriction endonuclease" evidence="1">
    <location>
        <begin position="14"/>
        <end position="171"/>
    </location>
</feature>
<dbReference type="Gene3D" id="3.90.1570.10">
    <property type="entry name" value="tt1808, chain A"/>
    <property type="match status" value="1"/>
</dbReference>
<dbReference type="OrthoDB" id="428347at2"/>
<dbReference type="AlphaFoldDB" id="A0A0M2PUY2"/>
<reference evidence="2" key="1">
    <citation type="submission" date="2012-04" db="EMBL/GenBank/DDBJ databases">
        <authorList>
            <person name="Borisov I.G."/>
            <person name="Ivanikova N.V."/>
            <person name="Pinevich A.V."/>
        </authorList>
    </citation>
    <scope>NUCLEOTIDE SEQUENCE</scope>
    <source>
        <strain evidence="2">CALU 1027</strain>
    </source>
</reference>
<dbReference type="EMBL" id="AJTX02000004">
    <property type="protein sequence ID" value="KKI99929.1"/>
    <property type="molecule type" value="Genomic_DNA"/>
</dbReference>
<dbReference type="Proteomes" id="UP000034681">
    <property type="component" value="Unassembled WGS sequence"/>
</dbReference>
<dbReference type="PANTHER" id="PTHR36558:SF1">
    <property type="entry name" value="RESTRICTION ENDONUCLEASE DOMAIN-CONTAINING PROTEIN-RELATED"/>
    <property type="match status" value="1"/>
</dbReference>
<evidence type="ECO:0000259" key="1">
    <source>
        <dbReference type="Pfam" id="PF05685"/>
    </source>
</evidence>
<dbReference type="InterPro" id="IPR011335">
    <property type="entry name" value="Restrct_endonuc-II-like"/>
</dbReference>
<dbReference type="InterPro" id="IPR008538">
    <property type="entry name" value="Uma2"/>
</dbReference>
<comment type="caution">
    <text evidence="2">The sequence shown here is derived from an EMBL/GenBank/DDBJ whole genome shotgun (WGS) entry which is preliminary data.</text>
</comment>
<name>A0A0M2PUY2_PROHO</name>
<dbReference type="CDD" id="cd06260">
    <property type="entry name" value="DUF820-like"/>
    <property type="match status" value="1"/>
</dbReference>
<dbReference type="RefSeq" id="WP_017714086.1">
    <property type="nucleotide sequence ID" value="NZ_KB235941.1"/>
</dbReference>
<keyword evidence="3" id="KW-1185">Reference proteome</keyword>
<dbReference type="SUPFAM" id="SSF52980">
    <property type="entry name" value="Restriction endonuclease-like"/>
    <property type="match status" value="1"/>
</dbReference>
<sequence length="194" mass="22079">MVSTVSPAQTYSLEAYRHLEEVAQERHEYHNGQVIPMTGGTIDHSQISGNLFLLLSLGLKHTAFKAYNSDLRVWIPTHQRGVYPDITVIQGAPQFNDDRRDEILNPHLIVEVLSNTTEAYDRGDKFRYYRSIPSFQDYLLVSQRQAAIDYYRLEADQWLLTAYQGLDATLVLRSNSLVLPLADIYEGSSLTEVG</sequence>
<dbReference type="PANTHER" id="PTHR36558">
    <property type="entry name" value="GLR1098 PROTEIN"/>
    <property type="match status" value="1"/>
</dbReference>
<accession>A0A0M2PUY2</accession>